<feature type="region of interest" description="Disordered" evidence="1">
    <location>
        <begin position="239"/>
        <end position="264"/>
    </location>
</feature>
<feature type="region of interest" description="Disordered" evidence="1">
    <location>
        <begin position="767"/>
        <end position="807"/>
    </location>
</feature>
<feature type="compositionally biased region" description="Polar residues" evidence="1">
    <location>
        <begin position="854"/>
        <end position="873"/>
    </location>
</feature>
<feature type="domain" description="TOG" evidence="2">
    <location>
        <begin position="5"/>
        <end position="241"/>
    </location>
</feature>
<protein>
    <recommendedName>
        <fullName evidence="2">TOG domain-containing protein</fullName>
    </recommendedName>
</protein>
<evidence type="ECO:0000313" key="3">
    <source>
        <dbReference type="EnsemblMetazoa" id="SMAR005973-PA"/>
    </source>
</evidence>
<dbReference type="Gene3D" id="1.25.10.10">
    <property type="entry name" value="Leucine-rich Repeat Variant"/>
    <property type="match status" value="3"/>
</dbReference>
<feature type="compositionally biased region" description="Acidic residues" evidence="1">
    <location>
        <begin position="247"/>
        <end position="263"/>
    </location>
</feature>
<keyword evidence="4" id="KW-1185">Reference proteome</keyword>
<dbReference type="OMA" id="DELCHAT"/>
<reference evidence="3" key="2">
    <citation type="submission" date="2015-02" db="UniProtKB">
        <authorList>
            <consortium name="EnsemblMetazoa"/>
        </authorList>
    </citation>
    <scope>IDENTIFICATION</scope>
</reference>
<proteinExistence type="predicted"/>
<feature type="compositionally biased region" description="Polar residues" evidence="1">
    <location>
        <begin position="548"/>
        <end position="563"/>
    </location>
</feature>
<accession>T1IXN3</accession>
<feature type="domain" description="TOG" evidence="2">
    <location>
        <begin position="261"/>
        <end position="491"/>
    </location>
</feature>
<dbReference type="SMART" id="SM01349">
    <property type="entry name" value="TOG"/>
    <property type="match status" value="3"/>
</dbReference>
<feature type="compositionally biased region" description="Low complexity" evidence="1">
    <location>
        <begin position="795"/>
        <end position="804"/>
    </location>
</feature>
<feature type="domain" description="TOG" evidence="2">
    <location>
        <begin position="992"/>
        <end position="1224"/>
    </location>
</feature>
<feature type="region of interest" description="Disordered" evidence="1">
    <location>
        <begin position="956"/>
        <end position="978"/>
    </location>
</feature>
<dbReference type="GO" id="GO:0005881">
    <property type="term" value="C:cytoplasmic microtubule"/>
    <property type="evidence" value="ECO:0007669"/>
    <property type="project" value="TreeGrafter"/>
</dbReference>
<dbReference type="eggNOG" id="KOG2933">
    <property type="taxonomic scope" value="Eukaryota"/>
</dbReference>
<dbReference type="AlphaFoldDB" id="T1IXN3"/>
<organism evidence="3 4">
    <name type="scientific">Strigamia maritima</name>
    <name type="common">European centipede</name>
    <name type="synonym">Geophilus maritimus</name>
    <dbReference type="NCBI Taxonomy" id="126957"/>
    <lineage>
        <taxon>Eukaryota</taxon>
        <taxon>Metazoa</taxon>
        <taxon>Ecdysozoa</taxon>
        <taxon>Arthropoda</taxon>
        <taxon>Myriapoda</taxon>
        <taxon>Chilopoda</taxon>
        <taxon>Pleurostigmophora</taxon>
        <taxon>Geophilomorpha</taxon>
        <taxon>Linotaeniidae</taxon>
        <taxon>Strigamia</taxon>
    </lineage>
</organism>
<dbReference type="PANTHER" id="PTHR21567:SF87">
    <property type="entry name" value="CRESCERIN-LIKE PROTEIN CHE-12"/>
    <property type="match status" value="1"/>
</dbReference>
<dbReference type="EMBL" id="JH431657">
    <property type="status" value="NOT_ANNOTATED_CDS"/>
    <property type="molecule type" value="Genomic_DNA"/>
</dbReference>
<dbReference type="InterPro" id="IPR016024">
    <property type="entry name" value="ARM-type_fold"/>
</dbReference>
<feature type="region of interest" description="Disordered" evidence="1">
    <location>
        <begin position="548"/>
        <end position="569"/>
    </location>
</feature>
<dbReference type="InterPro" id="IPR034085">
    <property type="entry name" value="TOG"/>
</dbReference>
<evidence type="ECO:0000259" key="2">
    <source>
        <dbReference type="SMART" id="SM01349"/>
    </source>
</evidence>
<sequence length="1231" mass="137525">MAAVTFDNPTADDMSSSSSSKCSGGNKTNRRSELLAYLRSTVRENGDFIHFPNKLTLFKELHHILGDDAWQVRHECIQLIGQLICMCGADLDECVDLVLVRLVRNLGHEKILVRRTTVHTLHAYVKHSGELQRVIDAIVVHGLQNGAEGVGETSQEYTMFCLPMLLTPEFDGQNFFVLVQTLARILAATTAERREAALIALQKVRQLVGKARFDQYLDKLHPRILEEIPEEFERLEDLGSVRRDSSSDEGDVEDEGEDDDDEASFVGQNGVYEFGILPTAVISKLNDLEDWEIRCRGVDNLRQIVGALNDVSLVMPHLPNFIALLNRLVSDTNFKIATLALEIYRSFIDKVKYRIRPHLSPVLNALSRYLADSKLTIRCGCIRALMQLMQSVSPMPIVTMVLGNLQHKSSRMREETINLITAALLTFPSYEFDMAALCGAVAPMILDPKRKIRQCVLECMATLAQALGPMRSALLVEIVENLQREHRGLPIVAALHSRLARKLLPKVNQDGLLEYSVNVPVGTRKLVVFNARGADLEWILAGAGSMASSRTESTDGDASSGASKTEFVDSSPMVRRIVSPGRGKTRLPWDDVKERPMRGRTLSDDNVYVKGKAIPTSETHKVGRSAISANNYPRRMEMETSLNQIHYEPQGSLQKQMYLQKLRQRSSDKYGVEKAYNNMAILPDKPKVLGTNSEDEYRNNNRHSSLRNLPLGDVNSLSSMWPLQGTTPTPTSPLARKRRKILDPIHGHQGNVSNDGEAPVPTKATIIRTSSAHKHRKVPPISRASDAKENGERMSSSASSRSSSQNTVDITWNHRTETPLNEIQVATNASNKRYSYGNEVPFKSKPVLVRTPSLNKLRSTSAGSSTNDNNSSFGDELNENSKRSDQFTTPNEADEDQTLSQTRDRILFKKQQMYREAERKRVDLQRTINTDKNNHQLIEELVLPTDEEVEEIVTMPKKSAASTKTKSSPSSRKFSVSSSQKQPVTFAFERSSLSDPEAGLRDAINNLNSSQWNVKCEGAQLISRLAIHHHEVLMADLHTLTMIVLREVRNLRSSVSRAAILTFADLFTGLKRNMETQDLDNVCKGLLHKSGESNKFIQEDVEKALMCMVEWINPQRAATAIIQGGASHKNASVRKLTSQLLAEVALKLGPVKLLGAKDLTDKILPTVAHFATDSSPFTRYYGRLLFHMLIFQPQFEVVLQRTVQPNVIRNIRNVLESVKAKGAGDKPMVRN</sequence>
<dbReference type="InterPro" id="IPR011989">
    <property type="entry name" value="ARM-like"/>
</dbReference>
<dbReference type="GO" id="GO:0005929">
    <property type="term" value="C:cilium"/>
    <property type="evidence" value="ECO:0007669"/>
    <property type="project" value="TreeGrafter"/>
</dbReference>
<evidence type="ECO:0000256" key="1">
    <source>
        <dbReference type="SAM" id="MobiDB-lite"/>
    </source>
</evidence>
<dbReference type="EnsemblMetazoa" id="SMAR005973-RA">
    <property type="protein sequence ID" value="SMAR005973-PA"/>
    <property type="gene ID" value="SMAR005973"/>
</dbReference>
<dbReference type="SUPFAM" id="SSF48371">
    <property type="entry name" value="ARM repeat"/>
    <property type="match status" value="2"/>
</dbReference>
<evidence type="ECO:0000313" key="4">
    <source>
        <dbReference type="Proteomes" id="UP000014500"/>
    </source>
</evidence>
<feature type="region of interest" description="Disordered" evidence="1">
    <location>
        <begin position="692"/>
        <end position="711"/>
    </location>
</feature>
<dbReference type="Proteomes" id="UP000014500">
    <property type="component" value="Unassembled WGS sequence"/>
</dbReference>
<feature type="region of interest" description="Disordered" evidence="1">
    <location>
        <begin position="854"/>
        <end position="904"/>
    </location>
</feature>
<dbReference type="PhylomeDB" id="T1IXN3"/>
<dbReference type="GO" id="GO:0000226">
    <property type="term" value="P:microtubule cytoskeleton organization"/>
    <property type="evidence" value="ECO:0007669"/>
    <property type="project" value="TreeGrafter"/>
</dbReference>
<dbReference type="GO" id="GO:0008017">
    <property type="term" value="F:microtubule binding"/>
    <property type="evidence" value="ECO:0007669"/>
    <property type="project" value="TreeGrafter"/>
</dbReference>
<dbReference type="HOGENOM" id="CLU_007936_0_0_1"/>
<reference evidence="4" key="1">
    <citation type="submission" date="2011-05" db="EMBL/GenBank/DDBJ databases">
        <authorList>
            <person name="Richards S.R."/>
            <person name="Qu J."/>
            <person name="Jiang H."/>
            <person name="Jhangiani S.N."/>
            <person name="Agravi P."/>
            <person name="Goodspeed R."/>
            <person name="Gross S."/>
            <person name="Mandapat C."/>
            <person name="Jackson L."/>
            <person name="Mathew T."/>
            <person name="Pu L."/>
            <person name="Thornton R."/>
            <person name="Saada N."/>
            <person name="Wilczek-Boney K.B."/>
            <person name="Lee S."/>
            <person name="Kovar C."/>
            <person name="Wu Y."/>
            <person name="Scherer S.E."/>
            <person name="Worley K.C."/>
            <person name="Muzny D.M."/>
            <person name="Gibbs R."/>
        </authorList>
    </citation>
    <scope>NUCLEOTIDE SEQUENCE</scope>
    <source>
        <strain evidence="4">Brora</strain>
    </source>
</reference>
<feature type="region of interest" description="Disordered" evidence="1">
    <location>
        <begin position="1"/>
        <end position="28"/>
    </location>
</feature>
<name>T1IXN3_STRMM</name>
<dbReference type="PANTHER" id="PTHR21567">
    <property type="entry name" value="CLASP"/>
    <property type="match status" value="1"/>
</dbReference>